<evidence type="ECO:0000256" key="6">
    <source>
        <dbReference type="SAM" id="Phobius"/>
    </source>
</evidence>
<evidence type="ECO:0000256" key="5">
    <source>
        <dbReference type="SAM" id="MobiDB-lite"/>
    </source>
</evidence>
<dbReference type="InterPro" id="IPR036259">
    <property type="entry name" value="MFS_trans_sf"/>
</dbReference>
<keyword evidence="3 6" id="KW-1133">Transmembrane helix</keyword>
<evidence type="ECO:0000259" key="7">
    <source>
        <dbReference type="PROSITE" id="PS50850"/>
    </source>
</evidence>
<dbReference type="AlphaFoldDB" id="A0AAV4B735"/>
<dbReference type="Gene3D" id="1.20.1250.20">
    <property type="entry name" value="MFS general substrate transporter like domains"/>
    <property type="match status" value="1"/>
</dbReference>
<dbReference type="PANTHER" id="PTHR24064">
    <property type="entry name" value="SOLUTE CARRIER FAMILY 22 MEMBER"/>
    <property type="match status" value="1"/>
</dbReference>
<organism evidence="8 9">
    <name type="scientific">Plakobranchus ocellatus</name>
    <dbReference type="NCBI Taxonomy" id="259542"/>
    <lineage>
        <taxon>Eukaryota</taxon>
        <taxon>Metazoa</taxon>
        <taxon>Spiralia</taxon>
        <taxon>Lophotrochozoa</taxon>
        <taxon>Mollusca</taxon>
        <taxon>Gastropoda</taxon>
        <taxon>Heterobranchia</taxon>
        <taxon>Euthyneura</taxon>
        <taxon>Panpulmonata</taxon>
        <taxon>Sacoglossa</taxon>
        <taxon>Placobranchoidea</taxon>
        <taxon>Plakobranchidae</taxon>
        <taxon>Plakobranchus</taxon>
    </lineage>
</organism>
<evidence type="ECO:0000313" key="9">
    <source>
        <dbReference type="Proteomes" id="UP000735302"/>
    </source>
</evidence>
<name>A0AAV4B735_9GAST</name>
<reference evidence="8 9" key="1">
    <citation type="journal article" date="2021" name="Elife">
        <title>Chloroplast acquisition without the gene transfer in kleptoplastic sea slugs, Plakobranchus ocellatus.</title>
        <authorList>
            <person name="Maeda T."/>
            <person name="Takahashi S."/>
            <person name="Yoshida T."/>
            <person name="Shimamura S."/>
            <person name="Takaki Y."/>
            <person name="Nagai Y."/>
            <person name="Toyoda A."/>
            <person name="Suzuki Y."/>
            <person name="Arimoto A."/>
            <person name="Ishii H."/>
            <person name="Satoh N."/>
            <person name="Nishiyama T."/>
            <person name="Hasebe M."/>
            <person name="Maruyama T."/>
            <person name="Minagawa J."/>
            <person name="Obokata J."/>
            <person name="Shigenobu S."/>
        </authorList>
    </citation>
    <scope>NUCLEOTIDE SEQUENCE [LARGE SCALE GENOMIC DNA]</scope>
</reference>
<feature type="transmembrane region" description="Helical" evidence="6">
    <location>
        <begin position="79"/>
        <end position="102"/>
    </location>
</feature>
<dbReference type="InterPro" id="IPR020846">
    <property type="entry name" value="MFS_dom"/>
</dbReference>
<feature type="region of interest" description="Disordered" evidence="5">
    <location>
        <begin position="215"/>
        <end position="243"/>
    </location>
</feature>
<dbReference type="Proteomes" id="UP000735302">
    <property type="component" value="Unassembled WGS sequence"/>
</dbReference>
<accession>A0AAV4B735</accession>
<dbReference type="SUPFAM" id="SSF103473">
    <property type="entry name" value="MFS general substrate transporter"/>
    <property type="match status" value="1"/>
</dbReference>
<feature type="region of interest" description="Disordered" evidence="5">
    <location>
        <begin position="177"/>
        <end position="200"/>
    </location>
</feature>
<feature type="transmembrane region" description="Helical" evidence="6">
    <location>
        <begin position="53"/>
        <end position="73"/>
    </location>
</feature>
<comment type="subcellular location">
    <subcellularLocation>
        <location evidence="1">Membrane</location>
        <topology evidence="1">Multi-pass membrane protein</topology>
    </subcellularLocation>
</comment>
<evidence type="ECO:0000256" key="1">
    <source>
        <dbReference type="ARBA" id="ARBA00004141"/>
    </source>
</evidence>
<gene>
    <name evidence="8" type="ORF">PoB_004182700</name>
</gene>
<keyword evidence="2 6" id="KW-0812">Transmembrane</keyword>
<dbReference type="InterPro" id="IPR011701">
    <property type="entry name" value="MFS"/>
</dbReference>
<sequence length="295" mass="31663">MVCSMTYYGISLNVADLAGNIYFNMLLYGVVEVISELLCLLLLDRVGRRKLHLLWMFVAGISCTLSPFPSLYLGSDYQWLNISLAVLGKAGVSAAFATIWLYTTELFPTVIRNAGVSSSSLCAKIGGVIAPYIANMSVAIGGELGQVLPLLMFGVASLTAGTLALLLPETSNASLPDTLQDANRFGKTPHKKVATKPGDESEMIQLRSVEISKAVSTDKQTGQSSSPQNHSVRKTLPRFKPDASSFEGKITIERFEAFTATTEHPSAAKNCNRARKAALAASNCRLVKAGDGTEY</sequence>
<evidence type="ECO:0000256" key="3">
    <source>
        <dbReference type="ARBA" id="ARBA00022989"/>
    </source>
</evidence>
<feature type="transmembrane region" description="Helical" evidence="6">
    <location>
        <begin position="146"/>
        <end position="167"/>
    </location>
</feature>
<comment type="caution">
    <text evidence="8">The sequence shown here is derived from an EMBL/GenBank/DDBJ whole genome shotgun (WGS) entry which is preliminary data.</text>
</comment>
<keyword evidence="9" id="KW-1185">Reference proteome</keyword>
<dbReference type="PROSITE" id="PS50850">
    <property type="entry name" value="MFS"/>
    <property type="match status" value="1"/>
</dbReference>
<evidence type="ECO:0000256" key="2">
    <source>
        <dbReference type="ARBA" id="ARBA00022692"/>
    </source>
</evidence>
<proteinExistence type="predicted"/>
<evidence type="ECO:0000313" key="8">
    <source>
        <dbReference type="EMBL" id="GFO15322.1"/>
    </source>
</evidence>
<protein>
    <submittedName>
        <fullName evidence="8">Solute carrier family 22 member 13</fullName>
    </submittedName>
</protein>
<dbReference type="GO" id="GO:0022857">
    <property type="term" value="F:transmembrane transporter activity"/>
    <property type="evidence" value="ECO:0007669"/>
    <property type="project" value="InterPro"/>
</dbReference>
<feature type="transmembrane region" description="Helical" evidence="6">
    <location>
        <begin position="21"/>
        <end position="41"/>
    </location>
</feature>
<dbReference type="Pfam" id="PF07690">
    <property type="entry name" value="MFS_1"/>
    <property type="match status" value="1"/>
</dbReference>
<keyword evidence="4 6" id="KW-0472">Membrane</keyword>
<evidence type="ECO:0000256" key="4">
    <source>
        <dbReference type="ARBA" id="ARBA00023136"/>
    </source>
</evidence>
<dbReference type="GO" id="GO:0016020">
    <property type="term" value="C:membrane"/>
    <property type="evidence" value="ECO:0007669"/>
    <property type="project" value="UniProtKB-SubCell"/>
</dbReference>
<feature type="domain" description="Major facilitator superfamily (MFS) profile" evidence="7">
    <location>
        <begin position="1"/>
        <end position="172"/>
    </location>
</feature>
<dbReference type="EMBL" id="BLXT01004605">
    <property type="protein sequence ID" value="GFO15322.1"/>
    <property type="molecule type" value="Genomic_DNA"/>
</dbReference>
<feature type="compositionally biased region" description="Polar residues" evidence="5">
    <location>
        <begin position="215"/>
        <end position="230"/>
    </location>
</feature>